<dbReference type="InterPro" id="IPR001036">
    <property type="entry name" value="Acrflvin-R"/>
</dbReference>
<dbReference type="PANTHER" id="PTHR32063:SF64">
    <property type="entry name" value="ACRB_ACRD_ACRF FAMILY PROTEIN"/>
    <property type="match status" value="1"/>
</dbReference>
<feature type="transmembrane region" description="Helical" evidence="1">
    <location>
        <begin position="882"/>
        <end position="900"/>
    </location>
</feature>
<dbReference type="PRINTS" id="PR00702">
    <property type="entry name" value="ACRIFLAVINRP"/>
</dbReference>
<feature type="transmembrane region" description="Helical" evidence="1">
    <location>
        <begin position="523"/>
        <end position="543"/>
    </location>
</feature>
<feature type="transmembrane region" description="Helical" evidence="1">
    <location>
        <begin position="334"/>
        <end position="354"/>
    </location>
</feature>
<feature type="transmembrane region" description="Helical" evidence="1">
    <location>
        <begin position="982"/>
        <end position="1007"/>
    </location>
</feature>
<dbReference type="SUPFAM" id="SSF82714">
    <property type="entry name" value="Multidrug efflux transporter AcrB TolC docking domain, DN and DC subdomains"/>
    <property type="match status" value="2"/>
</dbReference>
<dbReference type="AlphaFoldDB" id="A0A0P9ULS1"/>
<dbReference type="EMBL" id="LJQU01000413">
    <property type="protein sequence ID" value="KPX90029.1"/>
    <property type="molecule type" value="Genomic_DNA"/>
</dbReference>
<dbReference type="Gene3D" id="3.30.70.1320">
    <property type="entry name" value="Multidrug efflux transporter AcrB pore domain like"/>
    <property type="match status" value="1"/>
</dbReference>
<protein>
    <submittedName>
        <fullName evidence="2">RND efflux transporter, hydrophobe/amphiphile efflux-1 family</fullName>
    </submittedName>
</protein>
<dbReference type="PATRIC" id="fig|34065.5.peg.1252"/>
<proteinExistence type="predicted"/>
<sequence length="1033" mass="113759">MKGNFNLSEWAIKHQSFVWYLMFVALLMGVFSYMKLGREEDPSFTIKTMIIQTRWPGATVDETLKQVTDRIEKKLEELDSLDYVKSYTRPGESTVFVYLRDTTSAKAIPEIWYQVRKKVDDIRGQFPQGLQGPSFNDEFGDVYGSIYAFTADGFSMRQLRDYVEKVRADIRDVPGLGKVEMIGQQDEVVYLNFSTRKLAALGIDQSQVVQSLQSQNAVTPAGVIEAGPERISVRTSGQFASEKDLAAVNLRINDRFYRLSDIADITRGYTDPPKPLFRFDGKPAIGLAIAMQKGGNIQSFGKALHERMDATTAELPVGIGVHKVSDQAEVVNKAVGGFTSALFEAVIIVLLVSFVSLGFRAGLVVACSIPLVLAMVFVFMEYSGITMQRISLGALIIALGLLVDDAMITVEMMVTRLEMGESKEQAATYAYTSTAFPMLTGTLVTVAGFVPIGLNNSSAGEYTFTLFAVIAVAMLVSWLVAVLFAPVIGVHILSGNIKPKSEEPGRIGRAFNGSMLWAMRHRWLAIAITVGLFAASLFSMQFVQNQFFPSSDRPEILVDLNLPQNASINETRKVVDRFEASLKDDPDIERWSTYIGQGALRFYLPLDQQLENPFYAQLVIVSKGLEERSALTARLQKRLRDDFVGIGSYVQALEMGPPVGRPLQYRVSGENIDKVRQHAIELAKLLDHNSHVGEVIYDWNEPGKVLRIDINQDKARQLGLSSEDVAKLMNSVVSGSTVTQVRDDIYLINVIGRAEDAERGTPETLQNLQIVTQTGTSIPLLAFATVGYELEQPLVWRRDRMPTITVKGAVRDAIQPTDLVKQLQPEIDKFAAGLPVGYKVATGGTVEESSKAQGPIASVAPLMLFLMATFLMIQLHSIQKMFLVASVAPLGLIGVVLALIPTGTPLGFVAILGVLALIGIIIRNSVILVTQIDAYERSGYLPWDAVVEATEHRRRPILLTAAAASLGMIPIAREVFWGPMAYAMIGGIIIATLLTLLFLPALYVAWYRIKEPTDEQRREAADKGDGEHAQPAH</sequence>
<dbReference type="SUPFAM" id="SSF82693">
    <property type="entry name" value="Multidrug efflux transporter AcrB pore domain, PN1, PN2, PC1 and PC2 subdomains"/>
    <property type="match status" value="3"/>
</dbReference>
<feature type="transmembrane region" description="Helical" evidence="1">
    <location>
        <begin position="392"/>
        <end position="414"/>
    </location>
</feature>
<evidence type="ECO:0000256" key="1">
    <source>
        <dbReference type="SAM" id="Phobius"/>
    </source>
</evidence>
<organism evidence="2 3">
    <name type="scientific">Pseudomonas amygdali pv. mori</name>
    <dbReference type="NCBI Taxonomy" id="34065"/>
    <lineage>
        <taxon>Bacteria</taxon>
        <taxon>Pseudomonadati</taxon>
        <taxon>Pseudomonadota</taxon>
        <taxon>Gammaproteobacteria</taxon>
        <taxon>Pseudomonadales</taxon>
        <taxon>Pseudomonadaceae</taxon>
        <taxon>Pseudomonas</taxon>
        <taxon>Pseudomonas amygdali</taxon>
    </lineage>
</organism>
<accession>A0A0P9ULS1</accession>
<comment type="caution">
    <text evidence="2">The sequence shown here is derived from an EMBL/GenBank/DDBJ whole genome shotgun (WGS) entry which is preliminary data.</text>
</comment>
<feature type="transmembrane region" description="Helical" evidence="1">
    <location>
        <begin position="466"/>
        <end position="493"/>
    </location>
</feature>
<dbReference type="SUPFAM" id="SSF82866">
    <property type="entry name" value="Multidrug efflux transporter AcrB transmembrane domain"/>
    <property type="match status" value="2"/>
</dbReference>
<feature type="transmembrane region" description="Helical" evidence="1">
    <location>
        <begin position="361"/>
        <end position="380"/>
    </location>
</feature>
<dbReference type="InterPro" id="IPR027463">
    <property type="entry name" value="AcrB_DN_DC_subdom"/>
</dbReference>
<keyword evidence="1" id="KW-1133">Transmembrane helix</keyword>
<evidence type="ECO:0000313" key="3">
    <source>
        <dbReference type="Proteomes" id="UP000050420"/>
    </source>
</evidence>
<dbReference type="Gene3D" id="3.30.70.1440">
    <property type="entry name" value="Multidrug efflux transporter AcrB pore domain"/>
    <property type="match status" value="1"/>
</dbReference>
<feature type="transmembrane region" description="Helical" evidence="1">
    <location>
        <begin position="856"/>
        <end position="875"/>
    </location>
</feature>
<dbReference type="PANTHER" id="PTHR32063">
    <property type="match status" value="1"/>
</dbReference>
<dbReference type="Proteomes" id="UP000050420">
    <property type="component" value="Unassembled WGS sequence"/>
</dbReference>
<dbReference type="Gene3D" id="3.30.70.1430">
    <property type="entry name" value="Multidrug efflux transporter AcrB pore domain"/>
    <property type="match status" value="2"/>
</dbReference>
<dbReference type="Pfam" id="PF00873">
    <property type="entry name" value="ACR_tran"/>
    <property type="match status" value="1"/>
</dbReference>
<dbReference type="GO" id="GO:0005886">
    <property type="term" value="C:plasma membrane"/>
    <property type="evidence" value="ECO:0007669"/>
    <property type="project" value="TreeGrafter"/>
</dbReference>
<name>A0A0P9ULS1_PSEA0</name>
<keyword evidence="1" id="KW-0812">Transmembrane</keyword>
<feature type="transmembrane region" description="Helical" evidence="1">
    <location>
        <begin position="17"/>
        <end position="34"/>
    </location>
</feature>
<gene>
    <name evidence="2" type="ORF">ALO63_00886</name>
</gene>
<dbReference type="Gene3D" id="1.20.1640.10">
    <property type="entry name" value="Multidrug efflux transporter AcrB transmembrane domain"/>
    <property type="match status" value="2"/>
</dbReference>
<keyword evidence="1" id="KW-0472">Membrane</keyword>
<reference evidence="2 3" key="1">
    <citation type="submission" date="2015-09" db="EMBL/GenBank/DDBJ databases">
        <title>Genome announcement of multiple Pseudomonas syringae strains.</title>
        <authorList>
            <person name="Thakur S."/>
            <person name="Wang P.W."/>
            <person name="Gong Y."/>
            <person name="Weir B.S."/>
            <person name="Guttman D.S."/>
        </authorList>
    </citation>
    <scope>NUCLEOTIDE SEQUENCE [LARGE SCALE GENOMIC DNA]</scope>
    <source>
        <strain evidence="2 3">ICMP4331</strain>
    </source>
</reference>
<feature type="transmembrane region" description="Helical" evidence="1">
    <location>
        <begin position="906"/>
        <end position="929"/>
    </location>
</feature>
<dbReference type="Gene3D" id="3.30.2090.10">
    <property type="entry name" value="Multidrug efflux transporter AcrB TolC docking domain, DN and DC subdomains"/>
    <property type="match status" value="2"/>
</dbReference>
<dbReference type="GO" id="GO:0042910">
    <property type="term" value="F:xenobiotic transmembrane transporter activity"/>
    <property type="evidence" value="ECO:0007669"/>
    <property type="project" value="TreeGrafter"/>
</dbReference>
<evidence type="ECO:0000313" key="2">
    <source>
        <dbReference type="EMBL" id="KPX90029.1"/>
    </source>
</evidence>
<feature type="transmembrane region" description="Helical" evidence="1">
    <location>
        <begin position="435"/>
        <end position="454"/>
    </location>
</feature>